<evidence type="ECO:0000259" key="3">
    <source>
        <dbReference type="PROSITE" id="PS51186"/>
    </source>
</evidence>
<proteinExistence type="predicted"/>
<evidence type="ECO:0000256" key="2">
    <source>
        <dbReference type="ARBA" id="ARBA00023315"/>
    </source>
</evidence>
<dbReference type="PANTHER" id="PTHR43877:SF2">
    <property type="entry name" value="AMINOALKYLPHOSPHONATE N-ACETYLTRANSFERASE-RELATED"/>
    <property type="match status" value="1"/>
</dbReference>
<dbReference type="SUPFAM" id="SSF55729">
    <property type="entry name" value="Acyl-CoA N-acyltransferases (Nat)"/>
    <property type="match status" value="1"/>
</dbReference>
<dbReference type="InterPro" id="IPR016181">
    <property type="entry name" value="Acyl_CoA_acyltransferase"/>
</dbReference>
<dbReference type="EMBL" id="JADCKC010000002">
    <property type="protein sequence ID" value="MBE5037320.1"/>
    <property type="molecule type" value="Genomic_DNA"/>
</dbReference>
<dbReference type="InterPro" id="IPR000182">
    <property type="entry name" value="GNAT_dom"/>
</dbReference>
<dbReference type="RefSeq" id="WP_193500613.1">
    <property type="nucleotide sequence ID" value="NZ_JADCKC010000002.1"/>
</dbReference>
<name>A0ABR9R2L9_9FIRM</name>
<keyword evidence="5" id="KW-1185">Reference proteome</keyword>
<dbReference type="InterPro" id="IPR050832">
    <property type="entry name" value="Bact_Acetyltransf"/>
</dbReference>
<gene>
    <name evidence="4" type="ORF">INF35_05960</name>
</gene>
<evidence type="ECO:0000313" key="4">
    <source>
        <dbReference type="EMBL" id="MBE5037320.1"/>
    </source>
</evidence>
<keyword evidence="1" id="KW-0808">Transferase</keyword>
<dbReference type="Gene3D" id="3.40.630.30">
    <property type="match status" value="1"/>
</dbReference>
<keyword evidence="2" id="KW-0012">Acyltransferase</keyword>
<dbReference type="Proteomes" id="UP000768567">
    <property type="component" value="Unassembled WGS sequence"/>
</dbReference>
<dbReference type="PANTHER" id="PTHR43877">
    <property type="entry name" value="AMINOALKYLPHOSPHONATE N-ACETYLTRANSFERASE-RELATED-RELATED"/>
    <property type="match status" value="1"/>
</dbReference>
<dbReference type="Pfam" id="PF00583">
    <property type="entry name" value="Acetyltransf_1"/>
    <property type="match status" value="1"/>
</dbReference>
<feature type="domain" description="N-acetyltransferase" evidence="3">
    <location>
        <begin position="13"/>
        <end position="167"/>
    </location>
</feature>
<dbReference type="PROSITE" id="PS51186">
    <property type="entry name" value="GNAT"/>
    <property type="match status" value="1"/>
</dbReference>
<accession>A0ABR9R2L9</accession>
<comment type="caution">
    <text evidence="4">The sequence shown here is derived from an EMBL/GenBank/DDBJ whole genome shotgun (WGS) entry which is preliminary data.</text>
</comment>
<reference evidence="4 5" key="1">
    <citation type="submission" date="2020-10" db="EMBL/GenBank/DDBJ databases">
        <title>ChiBAC.</title>
        <authorList>
            <person name="Zenner C."/>
            <person name="Hitch T.C.A."/>
            <person name="Clavel T."/>
        </authorList>
    </citation>
    <scope>NUCLEOTIDE SEQUENCE [LARGE SCALE GENOMIC DNA]</scope>
    <source>
        <strain evidence="4 5">DSM 109015</strain>
    </source>
</reference>
<evidence type="ECO:0000313" key="5">
    <source>
        <dbReference type="Proteomes" id="UP000768567"/>
    </source>
</evidence>
<organism evidence="4 5">
    <name type="scientific">Gemmiger gallinarum</name>
    <dbReference type="NCBI Taxonomy" id="2779354"/>
    <lineage>
        <taxon>Bacteria</taxon>
        <taxon>Bacillati</taxon>
        <taxon>Bacillota</taxon>
        <taxon>Clostridia</taxon>
        <taxon>Eubacteriales</taxon>
        <taxon>Gemmiger</taxon>
    </lineage>
</organism>
<dbReference type="CDD" id="cd04301">
    <property type="entry name" value="NAT_SF"/>
    <property type="match status" value="1"/>
</dbReference>
<protein>
    <submittedName>
        <fullName evidence="4">GNAT family N-acetyltransferase</fullName>
    </submittedName>
</protein>
<evidence type="ECO:0000256" key="1">
    <source>
        <dbReference type="ARBA" id="ARBA00022679"/>
    </source>
</evidence>
<sequence length="176" mass="19350">MVLEHLCPPFSAARLTRADLPDIYRLCLGNPQYYRYCPPAPTPDSIRADLAALPPGVDACCKYFIGFRREGALIAVADLILGYPDAATAYIGLFMVDAAVQGQGIGSRIFSGLADALRQEGFARVRLACMQGNRQSEGFWRHNGFLPTGEVRETAHGTALLMQRALHPLTERRKMP</sequence>